<dbReference type="AlphaFoldDB" id="A0A2P7BPZ8"/>
<evidence type="ECO:0000313" key="2">
    <source>
        <dbReference type="Proteomes" id="UP000241444"/>
    </source>
</evidence>
<dbReference type="OrthoDB" id="149299at2"/>
<organism evidence="1 2">
    <name type="scientific">Phyllobacterium brassicacearum</name>
    <dbReference type="NCBI Taxonomy" id="314235"/>
    <lineage>
        <taxon>Bacteria</taxon>
        <taxon>Pseudomonadati</taxon>
        <taxon>Pseudomonadota</taxon>
        <taxon>Alphaproteobacteria</taxon>
        <taxon>Hyphomicrobiales</taxon>
        <taxon>Phyllobacteriaceae</taxon>
        <taxon>Phyllobacterium</taxon>
    </lineage>
</organism>
<evidence type="ECO:0000313" key="1">
    <source>
        <dbReference type="EMBL" id="PSH68557.1"/>
    </source>
</evidence>
<gene>
    <name evidence="1" type="ORF">CU102_12395</name>
</gene>
<keyword evidence="2" id="KW-1185">Reference proteome</keyword>
<evidence type="ECO:0008006" key="3">
    <source>
        <dbReference type="Google" id="ProtNLM"/>
    </source>
</evidence>
<proteinExistence type="predicted"/>
<name>A0A2P7BPZ8_9HYPH</name>
<protein>
    <recommendedName>
        <fullName evidence="3">DUF968 domain-containing protein</fullName>
    </recommendedName>
</protein>
<dbReference type="EMBL" id="PGGO01000008">
    <property type="protein sequence ID" value="PSH68557.1"/>
    <property type="molecule type" value="Genomic_DNA"/>
</dbReference>
<dbReference type="InterPro" id="IPR010373">
    <property type="entry name" value="DUF968"/>
</dbReference>
<dbReference type="Pfam" id="PF06147">
    <property type="entry name" value="DUF968"/>
    <property type="match status" value="1"/>
</dbReference>
<accession>A0A2P7BPZ8</accession>
<dbReference type="Proteomes" id="UP000241444">
    <property type="component" value="Unassembled WGS sequence"/>
</dbReference>
<reference evidence="2" key="1">
    <citation type="submission" date="2017-11" db="EMBL/GenBank/DDBJ databases">
        <authorList>
            <person name="Kuznetsova I."/>
            <person name="Sazanova A."/>
            <person name="Chirak E."/>
            <person name="Safronova V."/>
            <person name="Willems A."/>
        </authorList>
    </citation>
    <scope>NUCLEOTIDE SEQUENCE [LARGE SCALE GENOMIC DNA]</scope>
    <source>
        <strain evidence="2">STM 196</strain>
    </source>
</reference>
<sequence>MMAMAIRRPATAFSITKPTVAKKPRQKIMAHLAFIRTLPCLVTGARDVEAAHIRYGNMRWGKRSTGMAEKPDDQWVVPLSTRMHREQHDFGDEELWWREKGIDPVLVAMALWRATGDEQAAESIIREARRT</sequence>
<comment type="caution">
    <text evidence="1">The sequence shown here is derived from an EMBL/GenBank/DDBJ whole genome shotgun (WGS) entry which is preliminary data.</text>
</comment>